<keyword evidence="3" id="KW-0472">Membrane</keyword>
<dbReference type="Proteomes" id="UP001158576">
    <property type="component" value="Chromosome 1"/>
</dbReference>
<dbReference type="EMBL" id="OU015566">
    <property type="protein sequence ID" value="CAG5105123.1"/>
    <property type="molecule type" value="Genomic_DNA"/>
</dbReference>
<evidence type="ECO:0000256" key="4">
    <source>
        <dbReference type="ARBA" id="ARBA00023288"/>
    </source>
</evidence>
<organism evidence="6 7">
    <name type="scientific">Oikopleura dioica</name>
    <name type="common">Tunicate</name>
    <dbReference type="NCBI Taxonomy" id="34765"/>
    <lineage>
        <taxon>Eukaryota</taxon>
        <taxon>Metazoa</taxon>
        <taxon>Chordata</taxon>
        <taxon>Tunicata</taxon>
        <taxon>Appendicularia</taxon>
        <taxon>Copelata</taxon>
        <taxon>Oikopleuridae</taxon>
        <taxon>Oikopleura</taxon>
    </lineage>
</organism>
<comment type="subcellular location">
    <subcellularLocation>
        <location evidence="1">Membrane</location>
    </subcellularLocation>
</comment>
<evidence type="ECO:0000256" key="5">
    <source>
        <dbReference type="RuleBase" id="RU004384"/>
    </source>
</evidence>
<keyword evidence="5" id="KW-0072">Autophagy</keyword>
<name>A0ABN7SUH1_OIKDI</name>
<dbReference type="SUPFAM" id="SSF54236">
    <property type="entry name" value="Ubiquitin-like"/>
    <property type="match status" value="1"/>
</dbReference>
<dbReference type="InterPro" id="IPR029071">
    <property type="entry name" value="Ubiquitin-like_domsf"/>
</dbReference>
<dbReference type="InterPro" id="IPR004241">
    <property type="entry name" value="Atg8-like"/>
</dbReference>
<reference evidence="6 7" key="1">
    <citation type="submission" date="2021-04" db="EMBL/GenBank/DDBJ databases">
        <authorList>
            <person name="Bliznina A."/>
        </authorList>
    </citation>
    <scope>NUCLEOTIDE SEQUENCE [LARGE SCALE GENOMIC DNA]</scope>
</reference>
<sequence length="122" mass="14308">MDAKYIPFKERKTHAVRLQESRSIKKRYPLKVPVIVERLKGEKQLPLLEKVKFLVPEDMCISQFMFVVRSRMLTLSPQQSLHFIINSSEIPSMQLTMGEIYGRYADEDGFRYLRYAATAMFG</sequence>
<dbReference type="Pfam" id="PF02991">
    <property type="entry name" value="ATG8"/>
    <property type="match status" value="1"/>
</dbReference>
<dbReference type="PANTHER" id="PTHR10969">
    <property type="entry name" value="MICROTUBULE-ASSOCIATED PROTEINS 1A/1B LIGHT CHAIN 3-RELATED"/>
    <property type="match status" value="1"/>
</dbReference>
<accession>A0ABN7SUH1</accession>
<proteinExistence type="inferred from homology"/>
<evidence type="ECO:0000313" key="7">
    <source>
        <dbReference type="Proteomes" id="UP001158576"/>
    </source>
</evidence>
<keyword evidence="4" id="KW-0449">Lipoprotein</keyword>
<evidence type="ECO:0000256" key="3">
    <source>
        <dbReference type="ARBA" id="ARBA00023136"/>
    </source>
</evidence>
<gene>
    <name evidence="6" type="ORF">OKIOD_LOCUS10619</name>
</gene>
<dbReference type="Gene3D" id="3.10.20.90">
    <property type="entry name" value="Phosphatidylinositol 3-kinase Catalytic Subunit, Chain A, domain 1"/>
    <property type="match status" value="1"/>
</dbReference>
<evidence type="ECO:0000313" key="6">
    <source>
        <dbReference type="EMBL" id="CAG5105123.1"/>
    </source>
</evidence>
<evidence type="ECO:0000256" key="1">
    <source>
        <dbReference type="ARBA" id="ARBA00004370"/>
    </source>
</evidence>
<comment type="similarity">
    <text evidence="2 5">Belongs to the ATG8 family.</text>
</comment>
<evidence type="ECO:0000256" key="2">
    <source>
        <dbReference type="ARBA" id="ARBA00007293"/>
    </source>
</evidence>
<keyword evidence="7" id="KW-1185">Reference proteome</keyword>
<protein>
    <submittedName>
        <fullName evidence="6">Oidioi.mRNA.OKI2018_I69.chr1.g1854.t1.cds</fullName>
    </submittedName>
</protein>